<dbReference type="AlphaFoldDB" id="A0A852TKK3"/>
<evidence type="ECO:0000313" key="1">
    <source>
        <dbReference type="EMBL" id="NYE07738.1"/>
    </source>
</evidence>
<protein>
    <submittedName>
        <fullName evidence="1">Sporulation protein YtxC</fullName>
    </submittedName>
</protein>
<accession>A0A852TKK3</accession>
<comment type="caution">
    <text evidence="1">The sequence shown here is derived from an EMBL/GenBank/DDBJ whole genome shotgun (WGS) entry which is preliminary data.</text>
</comment>
<gene>
    <name evidence="1" type="ORF">F4694_004555</name>
</gene>
<reference evidence="2" key="2">
    <citation type="submission" date="2020-08" db="EMBL/GenBank/DDBJ databases">
        <title>The Agave Microbiome: Exploring the role of microbial communities in plant adaptations to desert environments.</title>
        <authorList>
            <person name="Partida-Martinez L.P."/>
        </authorList>
    </citation>
    <scope>NUCLEOTIDE SEQUENCE [LARGE SCALE GENOMIC DNA]</scope>
    <source>
        <strain evidence="2">AT2.8</strain>
    </source>
</reference>
<proteinExistence type="predicted"/>
<organism evidence="1 2">
    <name type="scientific">Neobacillus niacini</name>
    <dbReference type="NCBI Taxonomy" id="86668"/>
    <lineage>
        <taxon>Bacteria</taxon>
        <taxon>Bacillati</taxon>
        <taxon>Bacillota</taxon>
        <taxon>Bacilli</taxon>
        <taxon>Bacillales</taxon>
        <taxon>Bacillaceae</taxon>
        <taxon>Neobacillus</taxon>
    </lineage>
</organism>
<sequence length="290" mass="34959">MAEIIFRSKMDAMRCYDHLLKCLKYHPNNEDILLLEDRHIVKISESIVRFGEVKEAFYEFIIKIKRDDWFRAILQEQYFFEDSEEQEHIIEIIYSVLEGQREDLAVFIKENAEEPKIREAVEEIFQDHISFSFDSFFKFRLRPYLKLLESYVEISIDEYKMEQEYQMFIQTLRDFLASRDPKMDTLHLLFDEEITFFDEQFEEIKRGELMKMIDRKLLFNHPVYVDSASIAPLLSIAPKNIHLYTKNPEEPLVRTIKNIFEERVLIKSYKGLRHTKEWIQQKNSAKENGA</sequence>
<dbReference type="NCBIfam" id="TIGR02834">
    <property type="entry name" value="spo_ytxC"/>
    <property type="match status" value="1"/>
</dbReference>
<evidence type="ECO:0000313" key="2">
    <source>
        <dbReference type="Proteomes" id="UP000548423"/>
    </source>
</evidence>
<dbReference type="EMBL" id="JACCBX010000010">
    <property type="protein sequence ID" value="NYE07738.1"/>
    <property type="molecule type" value="Genomic_DNA"/>
</dbReference>
<dbReference type="Proteomes" id="UP000548423">
    <property type="component" value="Unassembled WGS sequence"/>
</dbReference>
<name>A0A852TKK3_9BACI</name>
<dbReference type="InterPro" id="IPR014199">
    <property type="entry name" value="Spore_YtxC"/>
</dbReference>
<dbReference type="Pfam" id="PF08812">
    <property type="entry name" value="YtxC"/>
    <property type="match status" value="1"/>
</dbReference>
<reference evidence="2" key="1">
    <citation type="submission" date="2020-07" db="EMBL/GenBank/DDBJ databases">
        <authorList>
            <person name="Partida-Martinez L."/>
            <person name="Huntemann M."/>
            <person name="Clum A."/>
            <person name="Wang J."/>
            <person name="Palaniappan K."/>
            <person name="Ritter S."/>
            <person name="Chen I.-M."/>
            <person name="Stamatis D."/>
            <person name="Reddy T."/>
            <person name="O'Malley R."/>
            <person name="Daum C."/>
            <person name="Shapiro N."/>
            <person name="Ivanova N."/>
            <person name="Kyrpides N."/>
            <person name="Woyke T."/>
        </authorList>
    </citation>
    <scope>NUCLEOTIDE SEQUENCE [LARGE SCALE GENOMIC DNA]</scope>
    <source>
        <strain evidence="2">AT2.8</strain>
    </source>
</reference>